<sequence length="152" mass="16312">MGPQARARAFPADGPTIDRAALQADLDRLAPFAEDHTRLKSLTEAEKAQLFPAPTGHDEAAYQAALARYAPNAADYEALKSLPEDRLRTLYPGGRPTSTYRSALARAETRRTAAETGLSRATAEANRLAALLIGPRPLTAAEADYLSAYMNG</sequence>
<dbReference type="EMBL" id="CP028918">
    <property type="protein sequence ID" value="AWB47950.1"/>
    <property type="molecule type" value="Genomic_DNA"/>
</dbReference>
<evidence type="ECO:0000313" key="2">
    <source>
        <dbReference type="Proteomes" id="UP000244496"/>
    </source>
</evidence>
<reference evidence="1 2" key="1">
    <citation type="submission" date="2018-04" db="EMBL/GenBank/DDBJ databases">
        <title>Genome sequencing of Gemmobacter.</title>
        <authorList>
            <person name="Yi H."/>
            <person name="Baek M.-G."/>
        </authorList>
    </citation>
    <scope>NUCLEOTIDE SEQUENCE [LARGE SCALE GENOMIC DNA]</scope>
    <source>
        <strain evidence="1 2">HYN0069</strain>
    </source>
</reference>
<name>A0A2S0UJM2_9RHOB</name>
<protein>
    <submittedName>
        <fullName evidence="1">Uncharacterized protein</fullName>
    </submittedName>
</protein>
<dbReference type="AlphaFoldDB" id="A0A2S0UJM2"/>
<keyword evidence="2" id="KW-1185">Reference proteome</keyword>
<dbReference type="Proteomes" id="UP000244496">
    <property type="component" value="Chromosome"/>
</dbReference>
<dbReference type="KEGG" id="geh:HYN69_04950"/>
<evidence type="ECO:0000313" key="1">
    <source>
        <dbReference type="EMBL" id="AWB47950.1"/>
    </source>
</evidence>
<organism evidence="1 2">
    <name type="scientific">Paragemmobacter aquarius</name>
    <dbReference type="NCBI Taxonomy" id="2169400"/>
    <lineage>
        <taxon>Bacteria</taxon>
        <taxon>Pseudomonadati</taxon>
        <taxon>Pseudomonadota</taxon>
        <taxon>Alphaproteobacteria</taxon>
        <taxon>Rhodobacterales</taxon>
        <taxon>Paracoccaceae</taxon>
        <taxon>Paragemmobacter</taxon>
    </lineage>
</organism>
<gene>
    <name evidence="1" type="ORF">HYN69_04950</name>
</gene>
<proteinExistence type="predicted"/>
<accession>A0A2S0UJM2</accession>